<dbReference type="EMBL" id="GL833136">
    <property type="protein sequence ID" value="EGB06237.1"/>
    <property type="molecule type" value="Genomic_DNA"/>
</dbReference>
<dbReference type="AlphaFoldDB" id="F0YFL3"/>
<feature type="transmembrane region" description="Helical" evidence="2">
    <location>
        <begin position="305"/>
        <end position="324"/>
    </location>
</feature>
<feature type="region of interest" description="Disordered" evidence="1">
    <location>
        <begin position="395"/>
        <end position="435"/>
    </location>
</feature>
<evidence type="ECO:0000256" key="2">
    <source>
        <dbReference type="SAM" id="Phobius"/>
    </source>
</evidence>
<dbReference type="KEGG" id="aaf:AURANDRAFT_72039"/>
<reference evidence="3" key="1">
    <citation type="journal article" date="2011" name="Proc. Natl. Acad. Sci. U.S.A.">
        <title>Niche of harmful alga Aureococcus anophagefferens revealed through ecogenomics.</title>
        <authorList>
            <person name="Gobler C.J."/>
            <person name="Berry D.L."/>
            <person name="Dyhrman S.T."/>
            <person name="Wilhelm S.W."/>
            <person name="Salamov A."/>
            <person name="Lobanov A.V."/>
            <person name="Zhang Y."/>
            <person name="Collier J.L."/>
            <person name="Wurch L.L."/>
            <person name="Kustka A.B."/>
            <person name="Dill B.D."/>
            <person name="Shah M."/>
            <person name="VerBerkmoes N.C."/>
            <person name="Kuo A."/>
            <person name="Terry A."/>
            <person name="Pangilinan J."/>
            <person name="Lindquist E.A."/>
            <person name="Lucas S."/>
            <person name="Paulsen I.T."/>
            <person name="Hattenrath-Lehmann T.K."/>
            <person name="Talmage S.C."/>
            <person name="Walker E.A."/>
            <person name="Koch F."/>
            <person name="Burson A.M."/>
            <person name="Marcoval M.A."/>
            <person name="Tang Y.Z."/>
            <person name="Lecleir G.R."/>
            <person name="Coyne K.J."/>
            <person name="Berg G.M."/>
            <person name="Bertrand E.M."/>
            <person name="Saito M.A."/>
            <person name="Gladyshev V.N."/>
            <person name="Grigoriev I.V."/>
        </authorList>
    </citation>
    <scope>NUCLEOTIDE SEQUENCE [LARGE SCALE GENOMIC DNA]</scope>
    <source>
        <strain evidence="3">CCMP1984</strain>
    </source>
</reference>
<dbReference type="RefSeq" id="XP_009039184.1">
    <property type="nucleotide sequence ID" value="XM_009040936.1"/>
</dbReference>
<dbReference type="SUPFAM" id="SSF53254">
    <property type="entry name" value="Phosphoglycerate mutase-like"/>
    <property type="match status" value="1"/>
</dbReference>
<keyword evidence="2" id="KW-0812">Transmembrane</keyword>
<dbReference type="CDD" id="cd07067">
    <property type="entry name" value="HP_PGM_like"/>
    <property type="match status" value="1"/>
</dbReference>
<dbReference type="eggNOG" id="ENOG502SD7N">
    <property type="taxonomic scope" value="Eukaryota"/>
</dbReference>
<keyword evidence="4" id="KW-1185">Reference proteome</keyword>
<evidence type="ECO:0000313" key="3">
    <source>
        <dbReference type="EMBL" id="EGB06237.1"/>
    </source>
</evidence>
<feature type="transmembrane region" description="Helical" evidence="2">
    <location>
        <begin position="672"/>
        <end position="697"/>
    </location>
</feature>
<evidence type="ECO:0000256" key="1">
    <source>
        <dbReference type="SAM" id="MobiDB-lite"/>
    </source>
</evidence>
<keyword evidence="2" id="KW-1133">Transmembrane helix</keyword>
<dbReference type="SMART" id="SM00855">
    <property type="entry name" value="PGAM"/>
    <property type="match status" value="1"/>
</dbReference>
<proteinExistence type="predicted"/>
<dbReference type="InParanoid" id="F0YFL3"/>
<feature type="transmembrane region" description="Helical" evidence="2">
    <location>
        <begin position="709"/>
        <end position="733"/>
    </location>
</feature>
<protein>
    <submittedName>
        <fullName evidence="3">Uncharacterized protein</fullName>
    </submittedName>
</protein>
<feature type="transmembrane region" description="Helical" evidence="2">
    <location>
        <begin position="558"/>
        <end position="576"/>
    </location>
</feature>
<feature type="compositionally biased region" description="Polar residues" evidence="1">
    <location>
        <begin position="422"/>
        <end position="435"/>
    </location>
</feature>
<dbReference type="Gene3D" id="3.40.50.1240">
    <property type="entry name" value="Phosphoglycerate mutase-like"/>
    <property type="match status" value="1"/>
</dbReference>
<dbReference type="Pfam" id="PF00300">
    <property type="entry name" value="His_Phos_1"/>
    <property type="match status" value="1"/>
</dbReference>
<accession>F0YFL3</accession>
<gene>
    <name evidence="3" type="ORF">AURANDRAFT_72039</name>
</gene>
<feature type="transmembrane region" description="Helical" evidence="2">
    <location>
        <begin position="603"/>
        <end position="621"/>
    </location>
</feature>
<feature type="transmembrane region" description="Helical" evidence="2">
    <location>
        <begin position="357"/>
        <end position="385"/>
    </location>
</feature>
<dbReference type="InterPro" id="IPR050275">
    <property type="entry name" value="PGM_Phosphatase"/>
</dbReference>
<feature type="transmembrane region" description="Helical" evidence="2">
    <location>
        <begin position="535"/>
        <end position="552"/>
    </location>
</feature>
<evidence type="ECO:0000313" key="4">
    <source>
        <dbReference type="Proteomes" id="UP000002729"/>
    </source>
</evidence>
<dbReference type="GeneID" id="20228514"/>
<dbReference type="PANTHER" id="PTHR48100:SF1">
    <property type="entry name" value="HISTIDINE PHOSPHATASE FAMILY PROTEIN-RELATED"/>
    <property type="match status" value="1"/>
</dbReference>
<feature type="compositionally biased region" description="Polar residues" evidence="1">
    <location>
        <begin position="398"/>
        <end position="412"/>
    </location>
</feature>
<organism evidence="4">
    <name type="scientific">Aureococcus anophagefferens</name>
    <name type="common">Harmful bloom alga</name>
    <dbReference type="NCBI Taxonomy" id="44056"/>
    <lineage>
        <taxon>Eukaryota</taxon>
        <taxon>Sar</taxon>
        <taxon>Stramenopiles</taxon>
        <taxon>Ochrophyta</taxon>
        <taxon>Pelagophyceae</taxon>
        <taxon>Pelagomonadales</taxon>
        <taxon>Pelagomonadaceae</taxon>
        <taxon>Aureococcus</taxon>
    </lineage>
</organism>
<dbReference type="InterPro" id="IPR013078">
    <property type="entry name" value="His_Pase_superF_clade-1"/>
</dbReference>
<sequence length="952" mass="101090">MVLLQRRAMLRTMSSLLLDGGGLATGAALESTRYVLFVRHAESEHNVAERTHDWRRLLLQRDHGITPAGWGQCAALRCSIADELRDDASVWARRDLRVYASPLTRAAQTALLSLRDVPALARGGLTLVPEARELGAGPVYGRDCLGEAVGGAGIRDRLLAAAATAAGADRDAFAALVDATPLDASRCGGKWWSSFEPHALARPRVAALLSELAAGDGPAVLVCHSLLLRAIFRDHGADDATRDLADGFVPNCGVASVEPSFQPSYARTMDDGSIDVPALAKGLNLVVGALIAICAVVFMASNGSYLAVVVGLETIVFAALLLIVELQADPALATVRQVAPFANTPRGEVLVSVLTGLFLFGMGAFGIAMGVILFAAVGLNAYVFVAHPEAVADRQDPIPQTDQYSDPSTLSNPLYPDGSEPYQPSTQPSTADLSDTKSCVAIQAPPAPTFAMAIPSETAERLIALTIFWMVTQEADIRMWILDEARKRGETFKREFMVDRSLDGCRLLPFPSVPWTTLPPRLALRWATEPKVRWALHRLGLIAGVVAAASTACRPVASAAFLALAAAEIYCVFALFRPHMHFAPLLYLVAAQLVDRRARFRSLVLLVVVSQSYASAGWWRLGHFLAVEGFEVDAGTFGKAFRHFLEVFQAGCPYRAGNARLLRESDAALGRAYVAATVLEAALLPLVCASELAVLALPGGAALRGSQMALRRCAAAAVAGFHLSNVLLLGIWFGTQNLTVACVLCFYGEAPDAAPRPAAHAAGLAVALFAAAAAVARADRFPRNGAPLFPFPAAQARLLAADWRLADGATLRALMLPRHLAQAGVELTAKELSAANYVRTVCGASNPNMPACVLPERAPRAFVDAAYALARRHELLDGDGATGWGARAAAGYPGVADLVLRRLRGEFRACRAAFAAARPFYDVVSGTDDLVLVLAKTAPTADGRARVVALED</sequence>
<dbReference type="OrthoDB" id="496981at2759"/>
<dbReference type="InterPro" id="IPR029033">
    <property type="entry name" value="His_PPase_superfam"/>
</dbReference>
<dbReference type="GO" id="GO:0016791">
    <property type="term" value="F:phosphatase activity"/>
    <property type="evidence" value="ECO:0007669"/>
    <property type="project" value="TreeGrafter"/>
</dbReference>
<feature type="transmembrane region" description="Helical" evidence="2">
    <location>
        <begin position="758"/>
        <end position="776"/>
    </location>
</feature>
<dbReference type="Proteomes" id="UP000002729">
    <property type="component" value="Unassembled WGS sequence"/>
</dbReference>
<dbReference type="GO" id="GO:0005737">
    <property type="term" value="C:cytoplasm"/>
    <property type="evidence" value="ECO:0007669"/>
    <property type="project" value="TreeGrafter"/>
</dbReference>
<keyword evidence="2" id="KW-0472">Membrane</keyword>
<name>F0YFL3_AURAN</name>
<feature type="transmembrane region" description="Helical" evidence="2">
    <location>
        <begin position="278"/>
        <end position="298"/>
    </location>
</feature>
<dbReference type="PANTHER" id="PTHR48100">
    <property type="entry name" value="BROAD-SPECIFICITY PHOSPHATASE YOR283W-RELATED"/>
    <property type="match status" value="1"/>
</dbReference>